<evidence type="ECO:0000313" key="6">
    <source>
        <dbReference type="EMBL" id="PJE69232.1"/>
    </source>
</evidence>
<comment type="caution">
    <text evidence="6">The sequence shown here is derived from an EMBL/GenBank/DDBJ whole genome shotgun (WGS) entry which is preliminary data.</text>
</comment>
<organism evidence="6 7">
    <name type="scientific">Candidatus Shapirobacteria bacterium CG10_big_fil_rev_8_21_14_0_10_38_14</name>
    <dbReference type="NCBI Taxonomy" id="1974483"/>
    <lineage>
        <taxon>Bacteria</taxon>
        <taxon>Candidatus Shapironibacteriota</taxon>
    </lineage>
</organism>
<keyword evidence="3" id="KW-0863">Zinc-finger</keyword>
<dbReference type="Pfam" id="PF01556">
    <property type="entry name" value="DnaJ_C"/>
    <property type="match status" value="1"/>
</dbReference>
<evidence type="ECO:0000259" key="5">
    <source>
        <dbReference type="Pfam" id="PF01556"/>
    </source>
</evidence>
<protein>
    <recommendedName>
        <fullName evidence="5">Chaperone DnaJ C-terminal domain-containing protein</fullName>
    </recommendedName>
</protein>
<keyword evidence="1" id="KW-0479">Metal-binding</keyword>
<proteinExistence type="predicted"/>
<dbReference type="EMBL" id="PFEL01000041">
    <property type="protein sequence ID" value="PJE69232.1"/>
    <property type="molecule type" value="Genomic_DNA"/>
</dbReference>
<evidence type="ECO:0000256" key="2">
    <source>
        <dbReference type="ARBA" id="ARBA00022737"/>
    </source>
</evidence>
<evidence type="ECO:0000256" key="4">
    <source>
        <dbReference type="ARBA" id="ARBA00022833"/>
    </source>
</evidence>
<name>A0A2M8L602_9BACT</name>
<reference evidence="7" key="1">
    <citation type="submission" date="2017-09" db="EMBL/GenBank/DDBJ databases">
        <title>Depth-based differentiation of microbial function through sediment-hosted aquifers and enrichment of novel symbionts in the deep terrestrial subsurface.</title>
        <authorList>
            <person name="Probst A.J."/>
            <person name="Ladd B."/>
            <person name="Jarett J.K."/>
            <person name="Geller-Mcgrath D.E."/>
            <person name="Sieber C.M.K."/>
            <person name="Emerson J.B."/>
            <person name="Anantharaman K."/>
            <person name="Thomas B.C."/>
            <person name="Malmstrom R."/>
            <person name="Stieglmeier M."/>
            <person name="Klingl A."/>
            <person name="Woyke T."/>
            <person name="Ryan C.M."/>
            <person name="Banfield J.F."/>
        </authorList>
    </citation>
    <scope>NUCLEOTIDE SEQUENCE [LARGE SCALE GENOMIC DNA]</scope>
</reference>
<evidence type="ECO:0000256" key="3">
    <source>
        <dbReference type="ARBA" id="ARBA00022771"/>
    </source>
</evidence>
<keyword evidence="2" id="KW-0677">Repeat</keyword>
<dbReference type="GO" id="GO:0042026">
    <property type="term" value="P:protein refolding"/>
    <property type="evidence" value="ECO:0007669"/>
    <property type="project" value="TreeGrafter"/>
</dbReference>
<accession>A0A2M8L602</accession>
<feature type="domain" description="Chaperone DnaJ C-terminal" evidence="5">
    <location>
        <begin position="4"/>
        <end position="133"/>
    </location>
</feature>
<sequence length="148" mass="16547">MPRYGLTLSFMEAVRGCEKDVAIDGKRRKIKIPAGVDDGSRVRFEDFYVTIDVLPDRIFQRDGADVFANQEVSLAIAILGGTIEVPTIDGEVKLKIRAGTQPGTMVRLRGRGIPRLHGFGKGDQYIRLRVKIPQRLSHKQKELINSLC</sequence>
<evidence type="ECO:0000256" key="1">
    <source>
        <dbReference type="ARBA" id="ARBA00022723"/>
    </source>
</evidence>
<dbReference type="PANTHER" id="PTHR43096">
    <property type="entry name" value="DNAJ HOMOLOG 1, MITOCHONDRIAL-RELATED"/>
    <property type="match status" value="1"/>
</dbReference>
<dbReference type="GO" id="GO:0051082">
    <property type="term" value="F:unfolded protein binding"/>
    <property type="evidence" value="ECO:0007669"/>
    <property type="project" value="InterPro"/>
</dbReference>
<dbReference type="Proteomes" id="UP000229500">
    <property type="component" value="Unassembled WGS sequence"/>
</dbReference>
<dbReference type="AlphaFoldDB" id="A0A2M8L602"/>
<dbReference type="InterPro" id="IPR002939">
    <property type="entry name" value="DnaJ_C"/>
</dbReference>
<keyword evidence="4" id="KW-0862">Zinc</keyword>
<dbReference type="GO" id="GO:0005737">
    <property type="term" value="C:cytoplasm"/>
    <property type="evidence" value="ECO:0007669"/>
    <property type="project" value="TreeGrafter"/>
</dbReference>
<dbReference type="GO" id="GO:0008270">
    <property type="term" value="F:zinc ion binding"/>
    <property type="evidence" value="ECO:0007669"/>
    <property type="project" value="UniProtKB-KW"/>
</dbReference>
<dbReference type="FunFam" id="2.60.260.20:FF:000005">
    <property type="entry name" value="Chaperone protein dnaJ 1, mitochondrial"/>
    <property type="match status" value="1"/>
</dbReference>
<dbReference type="SUPFAM" id="SSF49493">
    <property type="entry name" value="HSP40/DnaJ peptide-binding domain"/>
    <property type="match status" value="2"/>
</dbReference>
<evidence type="ECO:0000313" key="7">
    <source>
        <dbReference type="Proteomes" id="UP000229500"/>
    </source>
</evidence>
<dbReference type="InterPro" id="IPR008971">
    <property type="entry name" value="HSP40/DnaJ_pept-bd"/>
</dbReference>
<dbReference type="Gene3D" id="2.60.260.20">
    <property type="entry name" value="Urease metallochaperone UreE, N-terminal domain"/>
    <property type="match status" value="2"/>
</dbReference>
<dbReference type="CDD" id="cd10747">
    <property type="entry name" value="DnaJ_C"/>
    <property type="match status" value="1"/>
</dbReference>
<dbReference type="PANTHER" id="PTHR43096:SF10">
    <property type="entry name" value="CHAPERONE PROTEIN DNAJ A6, CHLOROPLASTIC"/>
    <property type="match status" value="1"/>
</dbReference>
<gene>
    <name evidence="6" type="ORF">COU96_00885</name>
</gene>